<reference evidence="2 3" key="1">
    <citation type="submission" date="2018-10" db="EMBL/GenBank/DDBJ databases">
        <authorList>
            <person name="Ekblom R."/>
            <person name="Jareborg N."/>
        </authorList>
    </citation>
    <scope>NUCLEOTIDE SEQUENCE [LARGE SCALE GENOMIC DNA]</scope>
    <source>
        <tissue evidence="2">Muscle</tissue>
    </source>
</reference>
<sequence>RLDAGDHLCVAQPLNVVPVHLPPAAWGQPRQRSGPHSTPPTASHPARCGIKYSLILSPAVAARGMSAQVPSISPLPSKDLPAQKHAWGDRGLDTCSEGHRPRHTLQGTGAQTHAQGDRGPDTRGHMGPDT</sequence>
<name>A0A9X9LFL0_GULGU</name>
<organism evidence="2 3">
    <name type="scientific">Gulo gulo</name>
    <name type="common">Wolverine</name>
    <name type="synonym">Gluton</name>
    <dbReference type="NCBI Taxonomy" id="48420"/>
    <lineage>
        <taxon>Eukaryota</taxon>
        <taxon>Metazoa</taxon>
        <taxon>Chordata</taxon>
        <taxon>Craniata</taxon>
        <taxon>Vertebrata</taxon>
        <taxon>Euteleostomi</taxon>
        <taxon>Mammalia</taxon>
        <taxon>Eutheria</taxon>
        <taxon>Laurasiatheria</taxon>
        <taxon>Carnivora</taxon>
        <taxon>Caniformia</taxon>
        <taxon>Musteloidea</taxon>
        <taxon>Mustelidae</taxon>
        <taxon>Guloninae</taxon>
        <taxon>Gulo</taxon>
    </lineage>
</organism>
<dbReference type="Proteomes" id="UP000269945">
    <property type="component" value="Unassembled WGS sequence"/>
</dbReference>
<gene>
    <name evidence="2" type="ORF">BN2614_LOCUS5</name>
</gene>
<feature type="region of interest" description="Disordered" evidence="1">
    <location>
        <begin position="72"/>
        <end position="130"/>
    </location>
</feature>
<protein>
    <submittedName>
        <fullName evidence="2">Uncharacterized protein</fullName>
    </submittedName>
</protein>
<accession>A0A9X9LFL0</accession>
<feature type="compositionally biased region" description="Basic and acidic residues" evidence="1">
    <location>
        <begin position="86"/>
        <end position="99"/>
    </location>
</feature>
<evidence type="ECO:0000313" key="2">
    <source>
        <dbReference type="EMBL" id="VCW67060.1"/>
    </source>
</evidence>
<feature type="non-terminal residue" evidence="2">
    <location>
        <position position="1"/>
    </location>
</feature>
<proteinExistence type="predicted"/>
<feature type="region of interest" description="Disordered" evidence="1">
    <location>
        <begin position="25"/>
        <end position="46"/>
    </location>
</feature>
<comment type="caution">
    <text evidence="2">The sequence shown here is derived from an EMBL/GenBank/DDBJ whole genome shotgun (WGS) entry which is preliminary data.</text>
</comment>
<keyword evidence="3" id="KW-1185">Reference proteome</keyword>
<evidence type="ECO:0000313" key="3">
    <source>
        <dbReference type="Proteomes" id="UP000269945"/>
    </source>
</evidence>
<dbReference type="EMBL" id="CYRY02002376">
    <property type="protein sequence ID" value="VCW67060.1"/>
    <property type="molecule type" value="Genomic_DNA"/>
</dbReference>
<feature type="compositionally biased region" description="Polar residues" evidence="1">
    <location>
        <begin position="30"/>
        <end position="41"/>
    </location>
</feature>
<feature type="compositionally biased region" description="Basic and acidic residues" evidence="1">
    <location>
        <begin position="115"/>
        <end position="130"/>
    </location>
</feature>
<dbReference type="AlphaFoldDB" id="A0A9X9LFL0"/>
<feature type="compositionally biased region" description="Polar residues" evidence="1">
    <location>
        <begin position="105"/>
        <end position="114"/>
    </location>
</feature>
<evidence type="ECO:0000256" key="1">
    <source>
        <dbReference type="SAM" id="MobiDB-lite"/>
    </source>
</evidence>